<dbReference type="Pfam" id="PF18204">
    <property type="entry name" value="PGF-CTERM"/>
    <property type="match status" value="1"/>
</dbReference>
<feature type="region of interest" description="Disordered" evidence="2">
    <location>
        <begin position="283"/>
        <end position="336"/>
    </location>
</feature>
<comment type="caution">
    <text evidence="4">The sequence shown here is derived from an EMBL/GenBank/DDBJ whole genome shotgun (WGS) entry which is preliminary data.</text>
</comment>
<feature type="compositionally biased region" description="Gly residues" evidence="2">
    <location>
        <begin position="286"/>
        <end position="311"/>
    </location>
</feature>
<dbReference type="Proteomes" id="UP000216308">
    <property type="component" value="Unassembled WGS sequence"/>
</dbReference>
<dbReference type="InterPro" id="IPR000601">
    <property type="entry name" value="PKD_dom"/>
</dbReference>
<dbReference type="InterPro" id="IPR006311">
    <property type="entry name" value="TAT_signal"/>
</dbReference>
<dbReference type="Gene3D" id="2.60.40.10">
    <property type="entry name" value="Immunoglobulins"/>
    <property type="match status" value="1"/>
</dbReference>
<keyword evidence="1" id="KW-0732">Signal</keyword>
<evidence type="ECO:0000313" key="5">
    <source>
        <dbReference type="Proteomes" id="UP000216308"/>
    </source>
</evidence>
<keyword evidence="5" id="KW-1185">Reference proteome</keyword>
<dbReference type="PROSITE" id="PS50093">
    <property type="entry name" value="PKD"/>
    <property type="match status" value="1"/>
</dbReference>
<organism evidence="4 5">
    <name type="scientific">Halorubrum halodurans</name>
    <dbReference type="NCBI Taxonomy" id="1383851"/>
    <lineage>
        <taxon>Archaea</taxon>
        <taxon>Methanobacteriati</taxon>
        <taxon>Methanobacteriota</taxon>
        <taxon>Stenosarchaea group</taxon>
        <taxon>Halobacteria</taxon>
        <taxon>Halobacteriales</taxon>
        <taxon>Haloferacaceae</taxon>
        <taxon>Halorubrum</taxon>
    </lineage>
</organism>
<dbReference type="AlphaFoldDB" id="A0A256IKK5"/>
<dbReference type="InterPro" id="IPR013320">
    <property type="entry name" value="ConA-like_dom_sf"/>
</dbReference>
<dbReference type="Gene3D" id="2.60.120.200">
    <property type="match status" value="1"/>
</dbReference>
<evidence type="ECO:0000259" key="3">
    <source>
        <dbReference type="PROSITE" id="PS50093"/>
    </source>
</evidence>
<dbReference type="SMART" id="SM00089">
    <property type="entry name" value="PKD"/>
    <property type="match status" value="1"/>
</dbReference>
<evidence type="ECO:0000256" key="2">
    <source>
        <dbReference type="SAM" id="MobiDB-lite"/>
    </source>
</evidence>
<evidence type="ECO:0000256" key="1">
    <source>
        <dbReference type="ARBA" id="ARBA00022729"/>
    </source>
</evidence>
<dbReference type="Pfam" id="PF18911">
    <property type="entry name" value="PKD_4"/>
    <property type="match status" value="1"/>
</dbReference>
<sequence length="447" mass="47065">MTVLLVVPESIPEVSRVLGSDFTRRDLLRTTLGGSLVAATVPGAVAGQQIVRGGDLIARWPFESGLEDVVGGIDGRPAYGDPTVGRYDGRSGVRLDGDDGIQIGNGGDNPEMSFVESGDGPTTVTGWVYFDRREGGKPNSAPASHHVLRNDAEYTLLAAPSADEDGTVEFVFRIGDLGGGESYNTIDHADDELYVSVGEWHHFAFVVEPEESIRVHLDGEERFVDNDMTGYSPRNTNYWSHQTIGSWYGTNDPDWYGLLVGKLSDLRIYDAGLSEADIERIYSNGGETGSGDGGETGSSNGGETGSSNGGEDGGELDESDAAGPSAEFEYEPSEPTVETQVAFNAAASTAPSGEIVSYDWEFGDGERGSGETVTHTFAEPGGYNVRLTVTDDRDASTSVVETVSVVDDQSAIEVPGFGVSSGLAALGGAGYLLKRRSDGGGGDSPEK</sequence>
<dbReference type="InterPro" id="IPR022409">
    <property type="entry name" value="PKD/Chitinase_dom"/>
</dbReference>
<dbReference type="Pfam" id="PF13385">
    <property type="entry name" value="Laminin_G_3"/>
    <property type="match status" value="1"/>
</dbReference>
<protein>
    <recommendedName>
        <fullName evidence="3">PKD domain-containing protein</fullName>
    </recommendedName>
</protein>
<dbReference type="CDD" id="cd00146">
    <property type="entry name" value="PKD"/>
    <property type="match status" value="1"/>
</dbReference>
<dbReference type="SUPFAM" id="SSF49899">
    <property type="entry name" value="Concanavalin A-like lectins/glucanases"/>
    <property type="match status" value="1"/>
</dbReference>
<evidence type="ECO:0000313" key="4">
    <source>
        <dbReference type="EMBL" id="OYR56687.1"/>
    </source>
</evidence>
<dbReference type="SUPFAM" id="SSF49299">
    <property type="entry name" value="PKD domain"/>
    <property type="match status" value="1"/>
</dbReference>
<dbReference type="EMBL" id="NHPJ01000080">
    <property type="protein sequence ID" value="OYR56687.1"/>
    <property type="molecule type" value="Genomic_DNA"/>
</dbReference>
<name>A0A256IKK5_9EURY</name>
<reference evidence="4 5" key="1">
    <citation type="journal article" date="2014" name="Front. Microbiol.">
        <title>Population and genomic analysis of the genus Halorubrum.</title>
        <authorList>
            <person name="Fullmer M.S."/>
            <person name="Soucy S.M."/>
            <person name="Swithers K.S."/>
            <person name="Makkay A.M."/>
            <person name="Wheeler R."/>
            <person name="Ventosa A."/>
            <person name="Gogarten J.P."/>
            <person name="Papke R.T."/>
        </authorList>
    </citation>
    <scope>NUCLEOTIDE SEQUENCE [LARGE SCALE GENOMIC DNA]</scope>
    <source>
        <strain evidence="4 5">Cb34</strain>
    </source>
</reference>
<dbReference type="InterPro" id="IPR026371">
    <property type="entry name" value="PGF_CTERM"/>
</dbReference>
<proteinExistence type="predicted"/>
<gene>
    <name evidence="4" type="ORF">DJ70_07880</name>
</gene>
<dbReference type="InterPro" id="IPR035986">
    <property type="entry name" value="PKD_dom_sf"/>
</dbReference>
<dbReference type="InterPro" id="IPR013783">
    <property type="entry name" value="Ig-like_fold"/>
</dbReference>
<accession>A0A256IKK5</accession>
<dbReference type="PROSITE" id="PS51318">
    <property type="entry name" value="TAT"/>
    <property type="match status" value="1"/>
</dbReference>
<feature type="domain" description="PKD" evidence="3">
    <location>
        <begin position="324"/>
        <end position="405"/>
    </location>
</feature>